<reference evidence="1 2" key="1">
    <citation type="journal article" date="2015" name="Nature">
        <title>rRNA introns, odd ribosomes, and small enigmatic genomes across a large radiation of phyla.</title>
        <authorList>
            <person name="Brown C.T."/>
            <person name="Hug L.A."/>
            <person name="Thomas B.C."/>
            <person name="Sharon I."/>
            <person name="Castelle C.J."/>
            <person name="Singh A."/>
            <person name="Wilkins M.J."/>
            <person name="Williams K.H."/>
            <person name="Banfield J.F."/>
        </authorList>
    </citation>
    <scope>NUCLEOTIDE SEQUENCE [LARGE SCALE GENOMIC DNA]</scope>
</reference>
<evidence type="ECO:0000313" key="2">
    <source>
        <dbReference type="Proteomes" id="UP000034778"/>
    </source>
</evidence>
<name>A0A0F9ZHY4_9BACT</name>
<proteinExistence type="predicted"/>
<sequence length="112" mass="13297">MNGPYEFNLKNITDIVNKVSSGAYILSRNGNNANYVGRSDTNIKSRLESWLNEYHNYTHFWFEYTNSQLTAFETECNWWHKYHPIDNKIHPDRPANSNWLCPVCMFFNNIRG</sequence>
<dbReference type="STRING" id="1618566.UR35_C0017G0004"/>
<dbReference type="AlphaFoldDB" id="A0A0F9ZHY4"/>
<organism evidence="1 2">
    <name type="scientific">Candidatus Woesebacteria bacterium GW2011_GWB1_33_22</name>
    <dbReference type="NCBI Taxonomy" id="1618566"/>
    <lineage>
        <taxon>Bacteria</taxon>
        <taxon>Candidatus Woeseibacteriota</taxon>
    </lineage>
</organism>
<protein>
    <recommendedName>
        <fullName evidence="3">GIY-YIG domain-containing protein</fullName>
    </recommendedName>
</protein>
<dbReference type="Proteomes" id="UP000034778">
    <property type="component" value="Unassembled WGS sequence"/>
</dbReference>
<dbReference type="InterPro" id="IPR035901">
    <property type="entry name" value="GIY-YIG_endonuc_sf"/>
</dbReference>
<dbReference type="EMBL" id="LBOW01000017">
    <property type="protein sequence ID" value="KKP43739.1"/>
    <property type="molecule type" value="Genomic_DNA"/>
</dbReference>
<accession>A0A0F9ZHY4</accession>
<gene>
    <name evidence="1" type="ORF">UR35_C0017G0004</name>
</gene>
<dbReference type="SUPFAM" id="SSF82771">
    <property type="entry name" value="GIY-YIG endonuclease"/>
    <property type="match status" value="1"/>
</dbReference>
<comment type="caution">
    <text evidence="1">The sequence shown here is derived from an EMBL/GenBank/DDBJ whole genome shotgun (WGS) entry which is preliminary data.</text>
</comment>
<evidence type="ECO:0000313" key="1">
    <source>
        <dbReference type="EMBL" id="KKP43739.1"/>
    </source>
</evidence>
<evidence type="ECO:0008006" key="3">
    <source>
        <dbReference type="Google" id="ProtNLM"/>
    </source>
</evidence>